<keyword evidence="6" id="KW-1185">Reference proteome</keyword>
<evidence type="ECO:0000313" key="4">
    <source>
        <dbReference type="EMBL" id="WOI34525.1"/>
    </source>
</evidence>
<dbReference type="Pfam" id="PF03625">
    <property type="entry name" value="DUF302"/>
    <property type="match status" value="1"/>
</dbReference>
<proteinExistence type="predicted"/>
<feature type="domain" description="DUF302" evidence="2">
    <location>
        <begin position="75"/>
        <end position="132"/>
    </location>
</feature>
<organism evidence="3 5">
    <name type="scientific">Tritonibacter scottomollicae</name>
    <name type="common">Epibacterium scottomollicae</name>
    <dbReference type="NCBI Taxonomy" id="483013"/>
    <lineage>
        <taxon>Bacteria</taxon>
        <taxon>Pseudomonadati</taxon>
        <taxon>Pseudomonadota</taxon>
        <taxon>Alphaproteobacteria</taxon>
        <taxon>Rhodobacterales</taxon>
        <taxon>Paracoccaceae</taxon>
        <taxon>Tritonibacter</taxon>
    </lineage>
</organism>
<dbReference type="OrthoDB" id="5783872at2"/>
<evidence type="ECO:0000313" key="6">
    <source>
        <dbReference type="Proteomes" id="UP001302666"/>
    </source>
</evidence>
<dbReference type="PANTHER" id="PTHR38342:SF2">
    <property type="entry name" value="INNER MEMBRANE OR EXPORTED"/>
    <property type="match status" value="1"/>
</dbReference>
<protein>
    <submittedName>
        <fullName evidence="4">DUF302 domain-containing protein</fullName>
    </submittedName>
    <submittedName>
        <fullName evidence="3">Uncharacterized protein DUF302</fullName>
    </submittedName>
</protein>
<dbReference type="InterPro" id="IPR035923">
    <property type="entry name" value="TT1751-like_sf"/>
</dbReference>
<gene>
    <name evidence="3" type="ORF">CLV89_11247</name>
    <name evidence="4" type="ORF">R1T40_07285</name>
</gene>
<dbReference type="SUPFAM" id="SSF103247">
    <property type="entry name" value="TT1751-like"/>
    <property type="match status" value="1"/>
</dbReference>
<reference evidence="4 6" key="2">
    <citation type="submission" date="2023-10" db="EMBL/GenBank/DDBJ databases">
        <title>Eight complete genome sequences of bacteria isolated from laboratory stock of Giant Kelp gametophytes.</title>
        <authorList>
            <person name="Tolentino B."/>
            <person name="Nuzhdin S."/>
        </authorList>
    </citation>
    <scope>NUCLEOTIDE SEQUENCE [LARGE SCALE GENOMIC DNA]</scope>
    <source>
        <strain evidence="4 6">LC.270.F.C4</strain>
    </source>
</reference>
<reference evidence="3 5" key="1">
    <citation type="submission" date="2018-03" db="EMBL/GenBank/DDBJ databases">
        <title>Genomic Encyclopedia of Archaeal and Bacterial Type Strains, Phase II (KMG-II): from individual species to whole genera.</title>
        <authorList>
            <person name="Goeker M."/>
        </authorList>
    </citation>
    <scope>NUCLEOTIDE SEQUENCE [LARGE SCALE GENOMIC DNA]</scope>
    <source>
        <strain evidence="3 5">DSM 25328</strain>
    </source>
</reference>
<feature type="chain" id="PRO_5015535305" evidence="1">
    <location>
        <begin position="22"/>
        <end position="168"/>
    </location>
</feature>
<evidence type="ECO:0000313" key="3">
    <source>
        <dbReference type="EMBL" id="PRZ45935.1"/>
    </source>
</evidence>
<evidence type="ECO:0000256" key="1">
    <source>
        <dbReference type="SAM" id="SignalP"/>
    </source>
</evidence>
<dbReference type="RefSeq" id="WP_106164787.1">
    <property type="nucleotide sequence ID" value="NZ_CP136704.1"/>
</dbReference>
<dbReference type="InterPro" id="IPR005180">
    <property type="entry name" value="DUF302"/>
</dbReference>
<evidence type="ECO:0000313" key="5">
    <source>
        <dbReference type="Proteomes" id="UP000237718"/>
    </source>
</evidence>
<sequence length="168" mass="17388">MVTQSLSARLAAGAIAAFVLAAPLHASEQGADLQPREGWAVHASIKDYPTLLADLKAAVRDHNMGVVTEAGPTDAAAARGITIPGNRVVGVFANDYAVQILDLSTAAMIEAPIRFYVTEGDDGTATLSYKTPSHVFAPYVPEAGEKLAAVAEQLDGVFGAIATAALRD</sequence>
<dbReference type="Proteomes" id="UP000237718">
    <property type="component" value="Unassembled WGS sequence"/>
</dbReference>
<dbReference type="AlphaFoldDB" id="A0A2T1ABF4"/>
<dbReference type="PANTHER" id="PTHR38342">
    <property type="entry name" value="SLR5037 PROTEIN"/>
    <property type="match status" value="1"/>
</dbReference>
<dbReference type="CDD" id="cd14797">
    <property type="entry name" value="DUF302"/>
    <property type="match status" value="1"/>
</dbReference>
<dbReference type="Gene3D" id="3.30.310.70">
    <property type="entry name" value="TT1751-like domain"/>
    <property type="match status" value="1"/>
</dbReference>
<accession>A0A2T1ABF4</accession>
<name>A0A2T1ABF4_TRISK</name>
<dbReference type="EMBL" id="CP136704">
    <property type="protein sequence ID" value="WOI34525.1"/>
    <property type="molecule type" value="Genomic_DNA"/>
</dbReference>
<evidence type="ECO:0000259" key="2">
    <source>
        <dbReference type="Pfam" id="PF03625"/>
    </source>
</evidence>
<feature type="signal peptide" evidence="1">
    <location>
        <begin position="1"/>
        <end position="21"/>
    </location>
</feature>
<keyword evidence="1" id="KW-0732">Signal</keyword>
<dbReference type="Proteomes" id="UP001302666">
    <property type="component" value="Chromosome"/>
</dbReference>
<dbReference type="EMBL" id="PVUF01000012">
    <property type="protein sequence ID" value="PRZ45935.1"/>
    <property type="molecule type" value="Genomic_DNA"/>
</dbReference>